<evidence type="ECO:0000313" key="7">
    <source>
        <dbReference type="WBParaSite" id="HCON_00154780-00001"/>
    </source>
</evidence>
<dbReference type="InterPro" id="IPR010345">
    <property type="entry name" value="IL-17_fam"/>
</dbReference>
<feature type="transmembrane region" description="Helical" evidence="5">
    <location>
        <begin position="248"/>
        <end position="267"/>
    </location>
</feature>
<evidence type="ECO:0000256" key="5">
    <source>
        <dbReference type="SAM" id="Phobius"/>
    </source>
</evidence>
<evidence type="ECO:0000256" key="1">
    <source>
        <dbReference type="ARBA" id="ARBA00004613"/>
    </source>
</evidence>
<feature type="transmembrane region" description="Helical" evidence="5">
    <location>
        <begin position="119"/>
        <end position="140"/>
    </location>
</feature>
<dbReference type="Gene3D" id="2.10.90.10">
    <property type="entry name" value="Cystine-knot cytokines"/>
    <property type="match status" value="1"/>
</dbReference>
<dbReference type="Pfam" id="PF06083">
    <property type="entry name" value="IL17"/>
    <property type="match status" value="1"/>
</dbReference>
<dbReference type="AlphaFoldDB" id="A0A7I4Z032"/>
<dbReference type="Proteomes" id="UP000025227">
    <property type="component" value="Unplaced"/>
</dbReference>
<keyword evidence="5" id="KW-0472">Membrane</keyword>
<organism evidence="6 7">
    <name type="scientific">Haemonchus contortus</name>
    <name type="common">Barber pole worm</name>
    <dbReference type="NCBI Taxonomy" id="6289"/>
    <lineage>
        <taxon>Eukaryota</taxon>
        <taxon>Metazoa</taxon>
        <taxon>Ecdysozoa</taxon>
        <taxon>Nematoda</taxon>
        <taxon>Chromadorea</taxon>
        <taxon>Rhabditida</taxon>
        <taxon>Rhabditina</taxon>
        <taxon>Rhabditomorpha</taxon>
        <taxon>Strongyloidea</taxon>
        <taxon>Trichostrongylidae</taxon>
        <taxon>Haemonchus</taxon>
    </lineage>
</organism>
<evidence type="ECO:0000256" key="2">
    <source>
        <dbReference type="ARBA" id="ARBA00007236"/>
    </source>
</evidence>
<evidence type="ECO:0000256" key="3">
    <source>
        <dbReference type="ARBA" id="ARBA00022525"/>
    </source>
</evidence>
<evidence type="ECO:0000256" key="4">
    <source>
        <dbReference type="ARBA" id="ARBA00022729"/>
    </source>
</evidence>
<comment type="subcellular location">
    <subcellularLocation>
        <location evidence="1">Secreted</location>
    </subcellularLocation>
</comment>
<proteinExistence type="inferred from homology"/>
<protein>
    <submittedName>
        <fullName evidence="7">GPS domain-containing protein</fullName>
    </submittedName>
</protein>
<feature type="transmembrane region" description="Helical" evidence="5">
    <location>
        <begin position="203"/>
        <end position="227"/>
    </location>
</feature>
<keyword evidence="6" id="KW-1185">Reference proteome</keyword>
<feature type="transmembrane region" description="Helical" evidence="5">
    <location>
        <begin position="287"/>
        <end position="306"/>
    </location>
</feature>
<keyword evidence="5" id="KW-0812">Transmembrane</keyword>
<dbReference type="GO" id="GO:0005576">
    <property type="term" value="C:extracellular region"/>
    <property type="evidence" value="ECO:0007669"/>
    <property type="project" value="UniProtKB-SubCell"/>
</dbReference>
<reference evidence="7" key="1">
    <citation type="submission" date="2020-12" db="UniProtKB">
        <authorList>
            <consortium name="WormBaseParasite"/>
        </authorList>
    </citation>
    <scope>IDENTIFICATION</scope>
    <source>
        <strain evidence="7">MHco3</strain>
    </source>
</reference>
<feature type="transmembrane region" description="Helical" evidence="5">
    <location>
        <begin position="161"/>
        <end position="183"/>
    </location>
</feature>
<dbReference type="GO" id="GO:0005125">
    <property type="term" value="F:cytokine activity"/>
    <property type="evidence" value="ECO:0007669"/>
    <property type="project" value="InterPro"/>
</dbReference>
<name>A0A7I4Z032_HAECO</name>
<dbReference type="WBParaSite" id="HCON_00154780-00001">
    <property type="protein sequence ID" value="HCON_00154780-00001"/>
    <property type="gene ID" value="HCON_00154780"/>
</dbReference>
<accession>A0A7I4Z032</accession>
<dbReference type="InterPro" id="IPR029034">
    <property type="entry name" value="Cystine-knot_cytokine"/>
</dbReference>
<keyword evidence="3" id="KW-0964">Secreted</keyword>
<evidence type="ECO:0000313" key="6">
    <source>
        <dbReference type="Proteomes" id="UP000025227"/>
    </source>
</evidence>
<sequence>GASNFHGFWTTTLPSIRSLPVGNYTGKCVNTFPPQCDDELCYGAILRHTEGQVFRLGCLSTLTVDQSFDCKTALLLSTSNSTCIDTGLRQVCCCFPGSEECNSLWKPKLRLARLNAEEAVLLVLSIVLILFIFRGLNWILKFATMEWGSEIPTVGGDKFTSIELNFGIVKLMILLALLISLWYPIIRDCEDHVEGVFEEKYFFIAQLFDSYMTGLLYCIYPLFLLMVDLNRIRYMTMRYIICRTAHTCISLVTALLALVPLALFTYQSFHLYRQEKEVKYCKLRKQWNRLVLNSVAYFIYIVIVLAQEGVQYMFTQNNNPGGDDSAMNSPEQQIFNESIRSDDLAAWMRESLGGVGGELDEEWAPPTAEPPICKRSPRAEGDTSVMQRAMCPWESRVDFDEAREPKIVSEAVCLCRRSRGASGAFCLPIKREVPVLRRVSCDADTGYWIYERSSQSITVGCHSVLPRTQRATALAHHYRKKGREPT</sequence>
<comment type="similarity">
    <text evidence="2">Belongs to the IL-17 family.</text>
</comment>
<keyword evidence="5" id="KW-1133">Transmembrane helix</keyword>
<keyword evidence="4" id="KW-0732">Signal</keyword>
<dbReference type="SUPFAM" id="SSF57501">
    <property type="entry name" value="Cystine-knot cytokines"/>
    <property type="match status" value="1"/>
</dbReference>
<dbReference type="OrthoDB" id="5839337at2759"/>